<dbReference type="EMBL" id="JH818221">
    <property type="protein sequence ID" value="EKC43090.1"/>
    <property type="molecule type" value="Genomic_DNA"/>
</dbReference>
<reference evidence="2" key="1">
    <citation type="journal article" date="2012" name="Nature">
        <title>The oyster genome reveals stress adaptation and complexity of shell formation.</title>
        <authorList>
            <person name="Zhang G."/>
            <person name="Fang X."/>
            <person name="Guo X."/>
            <person name="Li L."/>
            <person name="Luo R."/>
            <person name="Xu F."/>
            <person name="Yang P."/>
            <person name="Zhang L."/>
            <person name="Wang X."/>
            <person name="Qi H."/>
            <person name="Xiong Z."/>
            <person name="Que H."/>
            <person name="Xie Y."/>
            <person name="Holland P.W."/>
            <person name="Paps J."/>
            <person name="Zhu Y."/>
            <person name="Wu F."/>
            <person name="Chen Y."/>
            <person name="Wang J."/>
            <person name="Peng C."/>
            <person name="Meng J."/>
            <person name="Yang L."/>
            <person name="Liu J."/>
            <person name="Wen B."/>
            <person name="Zhang N."/>
            <person name="Huang Z."/>
            <person name="Zhu Q."/>
            <person name="Feng Y."/>
            <person name="Mount A."/>
            <person name="Hedgecock D."/>
            <person name="Xu Z."/>
            <person name="Liu Y."/>
            <person name="Domazet-Loso T."/>
            <person name="Du Y."/>
            <person name="Sun X."/>
            <person name="Zhang S."/>
            <person name="Liu B."/>
            <person name="Cheng P."/>
            <person name="Jiang X."/>
            <person name="Li J."/>
            <person name="Fan D."/>
            <person name="Wang W."/>
            <person name="Fu W."/>
            <person name="Wang T."/>
            <person name="Wang B."/>
            <person name="Zhang J."/>
            <person name="Peng Z."/>
            <person name="Li Y."/>
            <person name="Li N."/>
            <person name="Wang J."/>
            <person name="Chen M."/>
            <person name="He Y."/>
            <person name="Tan F."/>
            <person name="Song X."/>
            <person name="Zheng Q."/>
            <person name="Huang R."/>
            <person name="Yang H."/>
            <person name="Du X."/>
            <person name="Chen L."/>
            <person name="Yang M."/>
            <person name="Gaffney P.M."/>
            <person name="Wang S."/>
            <person name="Luo L."/>
            <person name="She Z."/>
            <person name="Ming Y."/>
            <person name="Huang W."/>
            <person name="Zhang S."/>
            <person name="Huang B."/>
            <person name="Zhang Y."/>
            <person name="Qu T."/>
            <person name="Ni P."/>
            <person name="Miao G."/>
            <person name="Wang J."/>
            <person name="Wang Q."/>
            <person name="Steinberg C.E."/>
            <person name="Wang H."/>
            <person name="Li N."/>
            <person name="Qian L."/>
            <person name="Zhang G."/>
            <person name="Li Y."/>
            <person name="Yang H."/>
            <person name="Liu X."/>
            <person name="Wang J."/>
            <person name="Yin Y."/>
            <person name="Wang J."/>
        </authorList>
    </citation>
    <scope>NUCLEOTIDE SEQUENCE [LARGE SCALE GENOMIC DNA]</scope>
    <source>
        <strain evidence="2">05x7-T-G4-1.051#20</strain>
    </source>
</reference>
<dbReference type="AlphaFoldDB" id="K1RND2"/>
<accession>K1RND2</accession>
<protein>
    <submittedName>
        <fullName evidence="2">Uncharacterized protein</fullName>
    </submittedName>
</protein>
<dbReference type="InParanoid" id="K1RND2"/>
<evidence type="ECO:0000256" key="1">
    <source>
        <dbReference type="SAM" id="MobiDB-lite"/>
    </source>
</evidence>
<feature type="region of interest" description="Disordered" evidence="1">
    <location>
        <begin position="55"/>
        <end position="75"/>
    </location>
</feature>
<feature type="compositionally biased region" description="Basic residues" evidence="1">
    <location>
        <begin position="56"/>
        <end position="74"/>
    </location>
</feature>
<sequence>MRAGMIVITSNVFLGDRPADRAPNIPAPPVPDEYADITFLKQGILNMGKHIAENRKKYRQKKREEKRRKKQKLKKEKEITYHYCCNASSCPYKIFPVTIIDIFKFIRLVIDSNKIKGNRKQTPDNVYVRSPGFSFCFADHYIKYKLRDHQDHRS</sequence>
<proteinExistence type="predicted"/>
<name>K1RND2_MAGGI</name>
<organism evidence="2">
    <name type="scientific">Magallana gigas</name>
    <name type="common">Pacific oyster</name>
    <name type="synonym">Crassostrea gigas</name>
    <dbReference type="NCBI Taxonomy" id="29159"/>
    <lineage>
        <taxon>Eukaryota</taxon>
        <taxon>Metazoa</taxon>
        <taxon>Spiralia</taxon>
        <taxon>Lophotrochozoa</taxon>
        <taxon>Mollusca</taxon>
        <taxon>Bivalvia</taxon>
        <taxon>Autobranchia</taxon>
        <taxon>Pteriomorphia</taxon>
        <taxon>Ostreida</taxon>
        <taxon>Ostreoidea</taxon>
        <taxon>Ostreidae</taxon>
        <taxon>Magallana</taxon>
    </lineage>
</organism>
<evidence type="ECO:0000313" key="2">
    <source>
        <dbReference type="EMBL" id="EKC43090.1"/>
    </source>
</evidence>
<gene>
    <name evidence="2" type="ORF">CGI_10022292</name>
</gene>
<dbReference type="HOGENOM" id="CLU_1705975_0_0_1"/>